<feature type="active site" evidence="7">
    <location>
        <position position="702"/>
    </location>
</feature>
<evidence type="ECO:0000256" key="7">
    <source>
        <dbReference type="PROSITE-ProRule" id="PRU10060"/>
    </source>
</evidence>
<evidence type="ECO:0000259" key="11">
    <source>
        <dbReference type="Pfam" id="PF02927"/>
    </source>
</evidence>
<keyword evidence="5 6" id="KW-0624">Polysaccharide degradation</keyword>
<dbReference type="PROSITE" id="PS00592">
    <property type="entry name" value="GH9_2"/>
    <property type="match status" value="1"/>
</dbReference>
<evidence type="ECO:0000259" key="10">
    <source>
        <dbReference type="Pfam" id="PF02018"/>
    </source>
</evidence>
<feature type="domain" description="CBM-cenC" evidence="10">
    <location>
        <begin position="32"/>
        <end position="151"/>
    </location>
</feature>
<dbReference type="Proteomes" id="UP001597368">
    <property type="component" value="Unassembled WGS sequence"/>
</dbReference>
<organism evidence="12 13">
    <name type="scientific">Nonomuraea mangrovi</name>
    <dbReference type="NCBI Taxonomy" id="2316207"/>
    <lineage>
        <taxon>Bacteria</taxon>
        <taxon>Bacillati</taxon>
        <taxon>Actinomycetota</taxon>
        <taxon>Actinomycetes</taxon>
        <taxon>Streptosporangiales</taxon>
        <taxon>Streptosporangiaceae</taxon>
        <taxon>Nonomuraea</taxon>
    </lineage>
</organism>
<dbReference type="InterPro" id="IPR008928">
    <property type="entry name" value="6-hairpin_glycosidase_sf"/>
</dbReference>
<dbReference type="PROSITE" id="PS00698">
    <property type="entry name" value="GH9_3"/>
    <property type="match status" value="1"/>
</dbReference>
<proteinExistence type="inferred from homology"/>
<keyword evidence="8" id="KW-0136">Cellulose degradation</keyword>
<dbReference type="InterPro" id="IPR008979">
    <property type="entry name" value="Galactose-bd-like_sf"/>
</dbReference>
<dbReference type="SUPFAM" id="SSF81296">
    <property type="entry name" value="E set domains"/>
    <property type="match status" value="1"/>
</dbReference>
<dbReference type="GO" id="GO:0016787">
    <property type="term" value="F:hydrolase activity"/>
    <property type="evidence" value="ECO:0007669"/>
    <property type="project" value="UniProtKB-KW"/>
</dbReference>
<keyword evidence="3 6" id="KW-0119">Carbohydrate metabolism</keyword>
<comment type="similarity">
    <text evidence="1 6 8">Belongs to the glycosyl hydrolase 9 (cellulase E) family.</text>
</comment>
<evidence type="ECO:0000256" key="5">
    <source>
        <dbReference type="ARBA" id="ARBA00023326"/>
    </source>
</evidence>
<keyword evidence="4 6" id="KW-0326">Glycosidase</keyword>
<dbReference type="CDD" id="cd02850">
    <property type="entry name" value="E_set_Cellulase_N"/>
    <property type="match status" value="1"/>
</dbReference>
<dbReference type="Pfam" id="PF02927">
    <property type="entry name" value="CelD_N"/>
    <property type="match status" value="1"/>
</dbReference>
<dbReference type="EC" id="3.2.1.4" evidence="8"/>
<dbReference type="PANTHER" id="PTHR22298">
    <property type="entry name" value="ENDO-1,4-BETA-GLUCANASE"/>
    <property type="match status" value="1"/>
</dbReference>
<dbReference type="Pfam" id="PF02018">
    <property type="entry name" value="CBM_4_9"/>
    <property type="match status" value="1"/>
</dbReference>
<feature type="domain" description="Cellulase Ig-like" evidence="11">
    <location>
        <begin position="180"/>
        <end position="259"/>
    </location>
</feature>
<name>A0ABW4T110_9ACTN</name>
<keyword evidence="2 6" id="KW-0378">Hydrolase</keyword>
<feature type="active site" evidence="7">
    <location>
        <position position="693"/>
    </location>
</feature>
<dbReference type="RefSeq" id="WP_379575023.1">
    <property type="nucleotide sequence ID" value="NZ_JBHUFV010000038.1"/>
</dbReference>
<dbReference type="InterPro" id="IPR001701">
    <property type="entry name" value="Glyco_hydro_9"/>
</dbReference>
<dbReference type="InterPro" id="IPR004197">
    <property type="entry name" value="Cellulase_Ig-like"/>
</dbReference>
<evidence type="ECO:0000256" key="2">
    <source>
        <dbReference type="ARBA" id="ARBA00022801"/>
    </source>
</evidence>
<evidence type="ECO:0000313" key="12">
    <source>
        <dbReference type="EMBL" id="MFD1934909.1"/>
    </source>
</evidence>
<dbReference type="Pfam" id="PF00759">
    <property type="entry name" value="Glyco_hydro_9"/>
    <property type="match status" value="1"/>
</dbReference>
<gene>
    <name evidence="12" type="ORF">ACFSKW_25895</name>
</gene>
<accession>A0ABW4T110</accession>
<dbReference type="InterPro" id="IPR012341">
    <property type="entry name" value="6hp_glycosidase-like_sf"/>
</dbReference>
<keyword evidence="13" id="KW-1185">Reference proteome</keyword>
<dbReference type="EMBL" id="JBHUFV010000038">
    <property type="protein sequence ID" value="MFD1934909.1"/>
    <property type="molecule type" value="Genomic_DNA"/>
</dbReference>
<protein>
    <recommendedName>
        <fullName evidence="8">Endoglucanase</fullName>
        <ecNumber evidence="8">3.2.1.4</ecNumber>
    </recommendedName>
</protein>
<reference evidence="13" key="1">
    <citation type="journal article" date="2019" name="Int. J. Syst. Evol. Microbiol.">
        <title>The Global Catalogue of Microorganisms (GCM) 10K type strain sequencing project: providing services to taxonomists for standard genome sequencing and annotation.</title>
        <authorList>
            <consortium name="The Broad Institute Genomics Platform"/>
            <consortium name="The Broad Institute Genome Sequencing Center for Infectious Disease"/>
            <person name="Wu L."/>
            <person name="Ma J."/>
        </authorList>
    </citation>
    <scope>NUCLEOTIDE SEQUENCE [LARGE SCALE GENOMIC DNA]</scope>
    <source>
        <strain evidence="13">ICMP 6774ER</strain>
    </source>
</reference>
<feature type="signal peptide" evidence="8">
    <location>
        <begin position="1"/>
        <end position="22"/>
    </location>
</feature>
<evidence type="ECO:0000256" key="4">
    <source>
        <dbReference type="ARBA" id="ARBA00023295"/>
    </source>
</evidence>
<evidence type="ECO:0000256" key="1">
    <source>
        <dbReference type="ARBA" id="ARBA00007072"/>
    </source>
</evidence>
<dbReference type="SUPFAM" id="SSF48208">
    <property type="entry name" value="Six-hairpin glycosidases"/>
    <property type="match status" value="1"/>
</dbReference>
<feature type="active site" evidence="6">
    <location>
        <position position="645"/>
    </location>
</feature>
<dbReference type="SUPFAM" id="SSF49785">
    <property type="entry name" value="Galactose-binding domain-like"/>
    <property type="match status" value="1"/>
</dbReference>
<sequence>MTFRLRMACALTAVVVTLPAPASQAEATYERVLNGTFDGGSKEPWWSSETTSSRVEGGRLCADVPAGTANPWDSMIGQNDIPLENGRPYRLSFTAVATKDVTITAIAQMSGPPYTTPIAGSAQVTTAPRTFEITGTSTVGEPKSQVAFQMGGATEPYTLCLDDISFTGGVIPPGGVRDLGSPVRVNQLGYLPGGPKRATVVTAATRPLAWRLLDASGTAVATGETRVHGDDAMSGDHVHIADFTRHHRNGTYRLAVGEEVSEPFEISRELYGGLRVDSLAYFYHNRSGIPIEAKYVGAAYARPAGHAGVAPNQGDLDVPCAPGACDYRMDVRGGWYDAGDHGKYVVNGALAAWQLIDAYEQAGDVRLRIPESGGRLPDILDEARWELDFLLRMQRPDGMVHHKIHDAAWTGLPLRPEADAQARRLFPVSTAATLNVAAVGARCARVYRPFDPEFARTCLGAAEKAWAAAHRNPSLFAPAESVGGGPYDDTKVSDEFSWAAAELFAATGRRSYLKEVTTGLTTENFSWRDTGGLADLALARVRDRLGPLDRLKLVRRVTGVADRHLDDLRRQGYANPVLPADGAYVWGSSSATANTALVLAYAYDLTRIPRYRDAAVESLDYLLGRNALNQSYVTGYGERASRNQHHRFWAHQLDPALPHPAPGSLAGGPNSGLQDPVAQRNLRGCAPAKCYIDDIGSYATNEVAVNWNSALAWLTAFADDTTR</sequence>
<dbReference type="Gene3D" id="2.60.40.10">
    <property type="entry name" value="Immunoglobulins"/>
    <property type="match status" value="1"/>
</dbReference>
<dbReference type="InterPro" id="IPR033126">
    <property type="entry name" value="Glyco_hydro_9_Asp/Glu_AS"/>
</dbReference>
<dbReference type="InterPro" id="IPR003305">
    <property type="entry name" value="CenC_carb-bd"/>
</dbReference>
<dbReference type="InterPro" id="IPR013783">
    <property type="entry name" value="Ig-like_fold"/>
</dbReference>
<evidence type="ECO:0000256" key="6">
    <source>
        <dbReference type="PROSITE-ProRule" id="PRU10059"/>
    </source>
</evidence>
<feature type="chain" id="PRO_5044954923" description="Endoglucanase" evidence="8">
    <location>
        <begin position="23"/>
        <end position="723"/>
    </location>
</feature>
<dbReference type="InterPro" id="IPR014756">
    <property type="entry name" value="Ig_E-set"/>
</dbReference>
<comment type="caution">
    <text evidence="12">The sequence shown here is derived from an EMBL/GenBank/DDBJ whole genome shotgun (WGS) entry which is preliminary data.</text>
</comment>
<evidence type="ECO:0000259" key="9">
    <source>
        <dbReference type="Pfam" id="PF00759"/>
    </source>
</evidence>
<feature type="domain" description="Glycoside hydrolase family 9" evidence="9">
    <location>
        <begin position="271"/>
        <end position="714"/>
    </location>
</feature>
<evidence type="ECO:0000313" key="13">
    <source>
        <dbReference type="Proteomes" id="UP001597368"/>
    </source>
</evidence>
<dbReference type="InterPro" id="IPR018221">
    <property type="entry name" value="Glyco_hydro_9_His_AS"/>
</dbReference>
<dbReference type="Gene3D" id="2.60.120.260">
    <property type="entry name" value="Galactose-binding domain-like"/>
    <property type="match status" value="1"/>
</dbReference>
<dbReference type="Gene3D" id="1.50.10.10">
    <property type="match status" value="1"/>
</dbReference>
<evidence type="ECO:0000256" key="8">
    <source>
        <dbReference type="RuleBase" id="RU361166"/>
    </source>
</evidence>
<evidence type="ECO:0000256" key="3">
    <source>
        <dbReference type="ARBA" id="ARBA00023277"/>
    </source>
</evidence>
<comment type="catalytic activity">
    <reaction evidence="8">
        <text>Endohydrolysis of (1-&gt;4)-beta-D-glucosidic linkages in cellulose, lichenin and cereal beta-D-glucans.</text>
        <dbReference type="EC" id="3.2.1.4"/>
    </reaction>
</comment>
<keyword evidence="8" id="KW-0732">Signal</keyword>